<protein>
    <submittedName>
        <fullName evidence="1">Uncharacterized protein</fullName>
    </submittedName>
</protein>
<organism evidence="1">
    <name type="scientific">Anopheles coluzzii</name>
    <name type="common">African malaria mosquito</name>
    <dbReference type="NCBI Taxonomy" id="1518534"/>
    <lineage>
        <taxon>Eukaryota</taxon>
        <taxon>Metazoa</taxon>
        <taxon>Ecdysozoa</taxon>
        <taxon>Arthropoda</taxon>
        <taxon>Hexapoda</taxon>
        <taxon>Insecta</taxon>
        <taxon>Pterygota</taxon>
        <taxon>Neoptera</taxon>
        <taxon>Endopterygota</taxon>
        <taxon>Diptera</taxon>
        <taxon>Nematocera</taxon>
        <taxon>Culicoidea</taxon>
        <taxon>Culicidae</taxon>
        <taxon>Anophelinae</taxon>
        <taxon>Anopheles</taxon>
    </lineage>
</organism>
<accession>A0A8W7PLY4</accession>
<dbReference type="Proteomes" id="UP000075882">
    <property type="component" value="Unassembled WGS sequence"/>
</dbReference>
<dbReference type="EnsemblMetazoa" id="ACOM033776-RA">
    <property type="protein sequence ID" value="ACOM033776-PA.1"/>
    <property type="gene ID" value="ACOM033776"/>
</dbReference>
<name>A0A8W7PLY4_ANOCL</name>
<sequence>MRSICESTMSGVEERVMSGVLMPEVVFASSASFSVSTTTFGKGDVGFGDESDVSIPELLWPKLIDLEALSVLPCVCTDISPGLDLPDVLGVLFFLFNDEVFLLFFRLGGTVLHFAMLLGECMLSVFESFLCSLIAVKHGFNLTHRFLFFLELGKLLLFLDSFQRLGFLSTEGLDVLLAVSTLDLAVDEVTVRDVGGFLVGFVAMPPVSAPAGDVSSFFFSFASSSGLAASSSSFFSGASIASSRLFSLSTATGFDLSMDSASSLSELTRWSAAAQRARKSFTSRESRAGLITYISSVPWPTL</sequence>
<evidence type="ECO:0000313" key="1">
    <source>
        <dbReference type="EnsemblMetazoa" id="ACOM033776-PA.1"/>
    </source>
</evidence>
<reference evidence="1" key="1">
    <citation type="submission" date="2022-08" db="UniProtKB">
        <authorList>
            <consortium name="EnsemblMetazoa"/>
        </authorList>
    </citation>
    <scope>IDENTIFICATION</scope>
</reference>
<proteinExistence type="predicted"/>
<dbReference type="AlphaFoldDB" id="A0A8W7PLY4"/>